<feature type="transmembrane region" description="Helical" evidence="1">
    <location>
        <begin position="88"/>
        <end position="111"/>
    </location>
</feature>
<accession>D0MCV8</accession>
<gene>
    <name evidence="2" type="ordered locus">Rmar_0160</name>
</gene>
<keyword evidence="1" id="KW-0472">Membrane</keyword>
<protein>
    <submittedName>
        <fullName evidence="2">Uncharacterized protein</fullName>
    </submittedName>
</protein>
<evidence type="ECO:0000256" key="1">
    <source>
        <dbReference type="SAM" id="Phobius"/>
    </source>
</evidence>
<dbReference type="KEGG" id="rmr:Rmar_0160"/>
<sequence>MEVQTQQNVRLSRRVNGAAGSPHILPAGWRGLSRGQRLWRFIKSIYYASTPSWQLLKSGALFFFGFFCWAIGNLLHSYLPGVYWPNLLIIYGALLFWFGPLTHLVFVPRLIPWLRRQRHNRMLHWLGGHFTMTMLTLFFSTVVLLSLDPPDFVVLDVRGRLHSTTVQAAAEPAAQLPELNCQRTGHQITCTLTHLPATVTRIEVTSGVRRLLELDARTTTFTLAEQDLAEVLGQREFRVTLYDTQGRQLREFVRNTAFL</sequence>
<dbReference type="STRING" id="518766.Rmar_0160"/>
<keyword evidence="1" id="KW-0812">Transmembrane</keyword>
<reference evidence="2 3" key="1">
    <citation type="journal article" date="2009" name="Stand. Genomic Sci.">
        <title>Complete genome sequence of Rhodothermus marinus type strain (R-10).</title>
        <authorList>
            <person name="Nolan M."/>
            <person name="Tindall B.J."/>
            <person name="Pomrenke H."/>
            <person name="Lapidus A."/>
            <person name="Copeland A."/>
            <person name="Glavina Del Rio T."/>
            <person name="Lucas S."/>
            <person name="Chen F."/>
            <person name="Tice H."/>
            <person name="Cheng J.F."/>
            <person name="Saunders E."/>
            <person name="Han C."/>
            <person name="Bruce D."/>
            <person name="Goodwin L."/>
            <person name="Chain P."/>
            <person name="Pitluck S."/>
            <person name="Ovchinikova G."/>
            <person name="Pati A."/>
            <person name="Ivanova N."/>
            <person name="Mavromatis K."/>
            <person name="Chen A."/>
            <person name="Palaniappan K."/>
            <person name="Land M."/>
            <person name="Hauser L."/>
            <person name="Chang Y.J."/>
            <person name="Jeffries C.D."/>
            <person name="Brettin T."/>
            <person name="Goker M."/>
            <person name="Bristow J."/>
            <person name="Eisen J.A."/>
            <person name="Markowitz V."/>
            <person name="Hugenholtz P."/>
            <person name="Kyrpides N.C."/>
            <person name="Klenk H.P."/>
            <person name="Detter J.C."/>
        </authorList>
    </citation>
    <scope>NUCLEOTIDE SEQUENCE [LARGE SCALE GENOMIC DNA]</scope>
    <source>
        <strain evidence="3">ATCC 43812 / DSM 4252 / R-10</strain>
    </source>
</reference>
<evidence type="ECO:0000313" key="2">
    <source>
        <dbReference type="EMBL" id="ACY47068.1"/>
    </source>
</evidence>
<organism evidence="2 3">
    <name type="scientific">Rhodothermus marinus (strain ATCC 43812 / DSM 4252 / R-10)</name>
    <name type="common">Rhodothermus obamensis</name>
    <dbReference type="NCBI Taxonomy" id="518766"/>
    <lineage>
        <taxon>Bacteria</taxon>
        <taxon>Pseudomonadati</taxon>
        <taxon>Rhodothermota</taxon>
        <taxon>Rhodothermia</taxon>
        <taxon>Rhodothermales</taxon>
        <taxon>Rhodothermaceae</taxon>
        <taxon>Rhodothermus</taxon>
    </lineage>
</organism>
<dbReference type="HOGENOM" id="CLU_1159085_0_0_10"/>
<feature type="transmembrane region" description="Helical" evidence="1">
    <location>
        <begin position="123"/>
        <end position="147"/>
    </location>
</feature>
<dbReference type="EMBL" id="CP001807">
    <property type="protein sequence ID" value="ACY47068.1"/>
    <property type="molecule type" value="Genomic_DNA"/>
</dbReference>
<dbReference type="Proteomes" id="UP000002221">
    <property type="component" value="Chromosome"/>
</dbReference>
<proteinExistence type="predicted"/>
<keyword evidence="3" id="KW-1185">Reference proteome</keyword>
<evidence type="ECO:0000313" key="3">
    <source>
        <dbReference type="Proteomes" id="UP000002221"/>
    </source>
</evidence>
<name>D0MCV8_RHOM4</name>
<dbReference type="AlphaFoldDB" id="D0MCV8"/>
<dbReference type="OrthoDB" id="9901651at2"/>
<keyword evidence="1" id="KW-1133">Transmembrane helix</keyword>
<feature type="transmembrane region" description="Helical" evidence="1">
    <location>
        <begin position="55"/>
        <end position="76"/>
    </location>
</feature>
<dbReference type="RefSeq" id="WP_012842680.1">
    <property type="nucleotide sequence ID" value="NC_013501.1"/>
</dbReference>